<organism evidence="3 4">
    <name type="scientific">Neohortaea acidophila</name>
    <dbReference type="NCBI Taxonomy" id="245834"/>
    <lineage>
        <taxon>Eukaryota</taxon>
        <taxon>Fungi</taxon>
        <taxon>Dikarya</taxon>
        <taxon>Ascomycota</taxon>
        <taxon>Pezizomycotina</taxon>
        <taxon>Dothideomycetes</taxon>
        <taxon>Dothideomycetidae</taxon>
        <taxon>Mycosphaerellales</taxon>
        <taxon>Teratosphaeriaceae</taxon>
        <taxon>Neohortaea</taxon>
    </lineage>
</organism>
<keyword evidence="2" id="KW-0732">Signal</keyword>
<evidence type="ECO:0000313" key="3">
    <source>
        <dbReference type="EMBL" id="KAF2484428.1"/>
    </source>
</evidence>
<evidence type="ECO:0000256" key="2">
    <source>
        <dbReference type="SAM" id="SignalP"/>
    </source>
</evidence>
<dbReference type="Proteomes" id="UP000799767">
    <property type="component" value="Unassembled WGS sequence"/>
</dbReference>
<accession>A0A6A6PW80</accession>
<keyword evidence="4" id="KW-1185">Reference proteome</keyword>
<feature type="signal peptide" evidence="2">
    <location>
        <begin position="1"/>
        <end position="19"/>
    </location>
</feature>
<feature type="chain" id="PRO_5025460991" evidence="2">
    <location>
        <begin position="20"/>
        <end position="102"/>
    </location>
</feature>
<dbReference type="EMBL" id="MU001634">
    <property type="protein sequence ID" value="KAF2484428.1"/>
    <property type="molecule type" value="Genomic_DNA"/>
</dbReference>
<dbReference type="AlphaFoldDB" id="A0A6A6PW80"/>
<dbReference type="GeneID" id="54477984"/>
<reference evidence="3" key="1">
    <citation type="journal article" date="2020" name="Stud. Mycol.">
        <title>101 Dothideomycetes genomes: a test case for predicting lifestyles and emergence of pathogens.</title>
        <authorList>
            <person name="Haridas S."/>
            <person name="Albert R."/>
            <person name="Binder M."/>
            <person name="Bloem J."/>
            <person name="Labutti K."/>
            <person name="Salamov A."/>
            <person name="Andreopoulos B."/>
            <person name="Baker S."/>
            <person name="Barry K."/>
            <person name="Bills G."/>
            <person name="Bluhm B."/>
            <person name="Cannon C."/>
            <person name="Castanera R."/>
            <person name="Culley D."/>
            <person name="Daum C."/>
            <person name="Ezra D."/>
            <person name="Gonzalez J."/>
            <person name="Henrissat B."/>
            <person name="Kuo A."/>
            <person name="Liang C."/>
            <person name="Lipzen A."/>
            <person name="Lutzoni F."/>
            <person name="Magnuson J."/>
            <person name="Mondo S."/>
            <person name="Nolan M."/>
            <person name="Ohm R."/>
            <person name="Pangilinan J."/>
            <person name="Park H.-J."/>
            <person name="Ramirez L."/>
            <person name="Alfaro M."/>
            <person name="Sun H."/>
            <person name="Tritt A."/>
            <person name="Yoshinaga Y."/>
            <person name="Zwiers L.-H."/>
            <person name="Turgeon B."/>
            <person name="Goodwin S."/>
            <person name="Spatafora J."/>
            <person name="Crous P."/>
            <person name="Grigoriev I."/>
        </authorList>
    </citation>
    <scope>NUCLEOTIDE SEQUENCE</scope>
    <source>
        <strain evidence="3">CBS 113389</strain>
    </source>
</reference>
<feature type="region of interest" description="Disordered" evidence="1">
    <location>
        <begin position="55"/>
        <end position="88"/>
    </location>
</feature>
<name>A0A6A6PW80_9PEZI</name>
<dbReference type="RefSeq" id="XP_033590997.1">
    <property type="nucleotide sequence ID" value="XM_033736982.1"/>
</dbReference>
<gene>
    <name evidence="3" type="ORF">BDY17DRAFT_323280</name>
</gene>
<sequence>MKTAILAGFLSTATLLVTAAPFDQPVHADVVRRDWRDFLHAAPYALTGTATTSTLSGHSYPTGTGVPLRPSGMPYPSGTAAPSSTGSSAAFMRISPEIQHLH</sequence>
<evidence type="ECO:0000313" key="4">
    <source>
        <dbReference type="Proteomes" id="UP000799767"/>
    </source>
</evidence>
<evidence type="ECO:0000256" key="1">
    <source>
        <dbReference type="SAM" id="MobiDB-lite"/>
    </source>
</evidence>
<proteinExistence type="predicted"/>
<protein>
    <submittedName>
        <fullName evidence="3">Uncharacterized protein</fullName>
    </submittedName>
</protein>
<feature type="compositionally biased region" description="Low complexity" evidence="1">
    <location>
        <begin position="76"/>
        <end position="88"/>
    </location>
</feature>